<reference evidence="2" key="3">
    <citation type="submission" date="2023-05" db="EMBL/GenBank/DDBJ databases">
        <authorList>
            <person name="Smith C.H."/>
        </authorList>
    </citation>
    <scope>NUCLEOTIDE SEQUENCE</scope>
    <source>
        <strain evidence="2">CHS0354</strain>
        <tissue evidence="2">Mantle</tissue>
    </source>
</reference>
<organism evidence="2 3">
    <name type="scientific">Potamilus streckersoni</name>
    <dbReference type="NCBI Taxonomy" id="2493646"/>
    <lineage>
        <taxon>Eukaryota</taxon>
        <taxon>Metazoa</taxon>
        <taxon>Spiralia</taxon>
        <taxon>Lophotrochozoa</taxon>
        <taxon>Mollusca</taxon>
        <taxon>Bivalvia</taxon>
        <taxon>Autobranchia</taxon>
        <taxon>Heteroconchia</taxon>
        <taxon>Palaeoheterodonta</taxon>
        <taxon>Unionida</taxon>
        <taxon>Unionoidea</taxon>
        <taxon>Unionidae</taxon>
        <taxon>Ambleminae</taxon>
        <taxon>Lampsilini</taxon>
        <taxon>Potamilus</taxon>
    </lineage>
</organism>
<dbReference type="EMBL" id="JAEAOA010001600">
    <property type="protein sequence ID" value="KAK3595652.1"/>
    <property type="molecule type" value="Genomic_DNA"/>
</dbReference>
<evidence type="ECO:0000313" key="2">
    <source>
        <dbReference type="EMBL" id="KAK3595652.1"/>
    </source>
</evidence>
<evidence type="ECO:0000313" key="3">
    <source>
        <dbReference type="Proteomes" id="UP001195483"/>
    </source>
</evidence>
<keyword evidence="3" id="KW-1185">Reference proteome</keyword>
<keyword evidence="1" id="KW-0472">Membrane</keyword>
<keyword evidence="1" id="KW-0812">Transmembrane</keyword>
<protein>
    <submittedName>
        <fullName evidence="2">Uncharacterized protein</fullName>
    </submittedName>
</protein>
<feature type="transmembrane region" description="Helical" evidence="1">
    <location>
        <begin position="53"/>
        <end position="74"/>
    </location>
</feature>
<reference evidence="2" key="1">
    <citation type="journal article" date="2021" name="Genome Biol. Evol.">
        <title>A High-Quality Reference Genome for a Parasitic Bivalve with Doubly Uniparental Inheritance (Bivalvia: Unionida).</title>
        <authorList>
            <person name="Smith C.H."/>
        </authorList>
    </citation>
    <scope>NUCLEOTIDE SEQUENCE</scope>
    <source>
        <strain evidence="2">CHS0354</strain>
    </source>
</reference>
<keyword evidence="1" id="KW-1133">Transmembrane helix</keyword>
<name>A0AAE0W065_9BIVA</name>
<dbReference type="AlphaFoldDB" id="A0AAE0W065"/>
<dbReference type="Proteomes" id="UP001195483">
    <property type="component" value="Unassembled WGS sequence"/>
</dbReference>
<gene>
    <name evidence="2" type="ORF">CHS0354_026857</name>
</gene>
<proteinExistence type="predicted"/>
<reference evidence="2" key="2">
    <citation type="journal article" date="2021" name="Genome Biol. Evol.">
        <title>Developing a high-quality reference genome for a parasitic bivalve with doubly uniparental inheritance (Bivalvia: Unionida).</title>
        <authorList>
            <person name="Smith C.H."/>
        </authorList>
    </citation>
    <scope>NUCLEOTIDE SEQUENCE</scope>
    <source>
        <strain evidence="2">CHS0354</strain>
        <tissue evidence="2">Mantle</tissue>
    </source>
</reference>
<comment type="caution">
    <text evidence="2">The sequence shown here is derived from an EMBL/GenBank/DDBJ whole genome shotgun (WGS) entry which is preliminary data.</text>
</comment>
<accession>A0AAE0W065</accession>
<evidence type="ECO:0000256" key="1">
    <source>
        <dbReference type="SAM" id="Phobius"/>
    </source>
</evidence>
<sequence>MNRFEDKVTLLKLNRHKDEMNVPNVNTCTITAQDVVDTKNKERNKRCSMKIPATPLVALAVYVAATIIICFFLGENERKCSLEPALMTFTGATFEIYRLDVTEDKHEIHGSFKANIDFEKVSTIAVSILFLYFSIT</sequence>